<dbReference type="EMBL" id="UYYF01004346">
    <property type="protein sequence ID" value="VDN02796.1"/>
    <property type="molecule type" value="Genomic_DNA"/>
</dbReference>
<feature type="transmembrane region" description="Helical" evidence="1">
    <location>
        <begin position="118"/>
        <end position="144"/>
    </location>
</feature>
<gene>
    <name evidence="2" type="ORF">TCLT_LOCUS5538</name>
</gene>
<organism evidence="4">
    <name type="scientific">Thelazia callipaeda</name>
    <name type="common">Oriental eyeworm</name>
    <name type="synonym">Parasitic nematode</name>
    <dbReference type="NCBI Taxonomy" id="103827"/>
    <lineage>
        <taxon>Eukaryota</taxon>
        <taxon>Metazoa</taxon>
        <taxon>Ecdysozoa</taxon>
        <taxon>Nematoda</taxon>
        <taxon>Chromadorea</taxon>
        <taxon>Rhabditida</taxon>
        <taxon>Spirurina</taxon>
        <taxon>Spiruromorpha</taxon>
        <taxon>Thelazioidea</taxon>
        <taxon>Thelaziidae</taxon>
        <taxon>Thelazia</taxon>
    </lineage>
</organism>
<reference evidence="4" key="1">
    <citation type="submission" date="2017-02" db="UniProtKB">
        <authorList>
            <consortium name="WormBaseParasite"/>
        </authorList>
    </citation>
    <scope>IDENTIFICATION</scope>
</reference>
<dbReference type="PANTHER" id="PTHR36694">
    <property type="entry name" value="PASIFLORA 1, ISOFORM A-RELATED"/>
    <property type="match status" value="1"/>
</dbReference>
<evidence type="ECO:0000256" key="1">
    <source>
        <dbReference type="SAM" id="Phobius"/>
    </source>
</evidence>
<keyword evidence="1" id="KW-0812">Transmembrane</keyword>
<evidence type="ECO:0000313" key="3">
    <source>
        <dbReference type="Proteomes" id="UP000276776"/>
    </source>
</evidence>
<dbReference type="OrthoDB" id="5873673at2759"/>
<dbReference type="Proteomes" id="UP000276776">
    <property type="component" value="Unassembled WGS sequence"/>
</dbReference>
<dbReference type="WBParaSite" id="TCLT_0000554901-mRNA-1">
    <property type="protein sequence ID" value="TCLT_0000554901-mRNA-1"/>
    <property type="gene ID" value="TCLT_0000554901"/>
</dbReference>
<sequence length="186" mass="21775">MIQLAIFGWQTVAIKYEKDHATDSILPNYYEYGRLDIPSYYESYWQSPEERFYTALFVIQALCLLASFLLLFASCSLIYGAHMGSRCLIWPWIPCMTASILCTTAYCITWWSGDVRDYWLLLTILQITTVFINSYCLIVVLLYYRRINSELNCNGGGFKHRTIQYKPKAYKELRKKNYCLNNNLPG</sequence>
<proteinExistence type="predicted"/>
<accession>A0A0N5CYM0</accession>
<keyword evidence="1" id="KW-1133">Transmembrane helix</keyword>
<feature type="transmembrane region" description="Helical" evidence="1">
    <location>
        <begin position="52"/>
        <end position="80"/>
    </location>
</feature>
<reference evidence="2 3" key="2">
    <citation type="submission" date="2018-11" db="EMBL/GenBank/DDBJ databases">
        <authorList>
            <consortium name="Pathogen Informatics"/>
        </authorList>
    </citation>
    <scope>NUCLEOTIDE SEQUENCE [LARGE SCALE GENOMIC DNA]</scope>
</reference>
<feature type="transmembrane region" description="Helical" evidence="1">
    <location>
        <begin position="92"/>
        <end position="112"/>
    </location>
</feature>
<dbReference type="PANTHER" id="PTHR36694:SF11">
    <property type="entry name" value="LP21121P-RELATED"/>
    <property type="match status" value="1"/>
</dbReference>
<name>A0A0N5CYM0_THECL</name>
<protein>
    <submittedName>
        <fullName evidence="2 4">Uncharacterized protein</fullName>
    </submittedName>
</protein>
<evidence type="ECO:0000313" key="2">
    <source>
        <dbReference type="EMBL" id="VDN02796.1"/>
    </source>
</evidence>
<dbReference type="AlphaFoldDB" id="A0A0N5CYM0"/>
<evidence type="ECO:0000313" key="4">
    <source>
        <dbReference type="WBParaSite" id="TCLT_0000554901-mRNA-1"/>
    </source>
</evidence>
<keyword evidence="1" id="KW-0472">Membrane</keyword>
<keyword evidence="3" id="KW-1185">Reference proteome</keyword>